<keyword evidence="6" id="KW-1185">Reference proteome</keyword>
<keyword evidence="1" id="KW-0805">Transcription regulation</keyword>
<feature type="domain" description="HTH lacI-type" evidence="4">
    <location>
        <begin position="4"/>
        <end position="58"/>
    </location>
</feature>
<dbReference type="Pfam" id="PF00532">
    <property type="entry name" value="Peripla_BP_1"/>
    <property type="match status" value="1"/>
</dbReference>
<dbReference type="InterPro" id="IPR001761">
    <property type="entry name" value="Peripla_BP/Lac1_sug-bd_dom"/>
</dbReference>
<evidence type="ECO:0000313" key="6">
    <source>
        <dbReference type="Proteomes" id="UP000033608"/>
    </source>
</evidence>
<dbReference type="SUPFAM" id="SSF53822">
    <property type="entry name" value="Periplasmic binding protein-like I"/>
    <property type="match status" value="1"/>
</dbReference>
<evidence type="ECO:0000259" key="4">
    <source>
        <dbReference type="PROSITE" id="PS50932"/>
    </source>
</evidence>
<dbReference type="Pfam" id="PF00356">
    <property type="entry name" value="LacI"/>
    <property type="match status" value="1"/>
</dbReference>
<dbReference type="RefSeq" id="WP_046136582.1">
    <property type="nucleotide sequence ID" value="NZ_FQVC01000006.1"/>
</dbReference>
<dbReference type="GO" id="GO:0000976">
    <property type="term" value="F:transcription cis-regulatory region binding"/>
    <property type="evidence" value="ECO:0007669"/>
    <property type="project" value="TreeGrafter"/>
</dbReference>
<dbReference type="PANTHER" id="PTHR30146">
    <property type="entry name" value="LACI-RELATED TRANSCRIPTIONAL REPRESSOR"/>
    <property type="match status" value="1"/>
</dbReference>
<reference evidence="5 6" key="1">
    <citation type="submission" date="2015-03" db="EMBL/GenBank/DDBJ databases">
        <authorList>
            <person name="Hassan Y.I."/>
            <person name="Lepp D."/>
            <person name="Zhou T."/>
        </authorList>
    </citation>
    <scope>NUCLEOTIDE SEQUENCE [LARGE SCALE GENOMIC DNA]</scope>
    <source>
        <strain evidence="5 6">DSM 17137</strain>
    </source>
</reference>
<dbReference type="PATRIC" id="fig|1121477.3.peg.273"/>
<dbReference type="OrthoDB" id="8433438at2"/>
<dbReference type="SUPFAM" id="SSF47413">
    <property type="entry name" value="lambda repressor-like DNA-binding domains"/>
    <property type="match status" value="1"/>
</dbReference>
<gene>
    <name evidence="5" type="ORF">VW29_17610</name>
</gene>
<dbReference type="Gene3D" id="3.40.50.2300">
    <property type="match status" value="2"/>
</dbReference>
<organism evidence="5 6">
    <name type="scientific">Devosia limi DSM 17137</name>
    <dbReference type="NCBI Taxonomy" id="1121477"/>
    <lineage>
        <taxon>Bacteria</taxon>
        <taxon>Pseudomonadati</taxon>
        <taxon>Pseudomonadota</taxon>
        <taxon>Alphaproteobacteria</taxon>
        <taxon>Hyphomicrobiales</taxon>
        <taxon>Devosiaceae</taxon>
        <taxon>Devosia</taxon>
    </lineage>
</organism>
<sequence length="334" mass="35716">MSKVTIREVAEMAGVSIATVSNVFSGRKVVTPELSARVNDAARALSYQVDRAASQLKSGRAQVVGVLVPNFNDTFFTSLVSRIEQLAAAVAYQVIVVSSQDDEAVEAARLDALMGWRPSGIIAVPATNTVPQLLRREFANLPIILVDRVGQDDLAVDTVTVDNHAAGWEAAQHLLDCGHRSIAIASSVSAFRPIQDRIRGVADCCAARGVPAPRVIEVGINHESGAEILGEWLNANQHPTAIIAMTNVTTLAALSALARGSLEIPDAISLIGFDDYTWMTARKVPLTAVRQPIDQIADRTWARLMSRIQGSAELPESIVLAATLQVRSSVARLA</sequence>
<dbReference type="CDD" id="cd06267">
    <property type="entry name" value="PBP1_LacI_sugar_binding-like"/>
    <property type="match status" value="1"/>
</dbReference>
<evidence type="ECO:0000256" key="1">
    <source>
        <dbReference type="ARBA" id="ARBA00023015"/>
    </source>
</evidence>
<proteinExistence type="predicted"/>
<dbReference type="InterPro" id="IPR028082">
    <property type="entry name" value="Peripla_BP_I"/>
</dbReference>
<name>A0A0F5LB03_9HYPH</name>
<dbReference type="CDD" id="cd01392">
    <property type="entry name" value="HTH_LacI"/>
    <property type="match status" value="1"/>
</dbReference>
<keyword evidence="3" id="KW-0804">Transcription</keyword>
<dbReference type="AlphaFoldDB" id="A0A0F5LB03"/>
<dbReference type="Proteomes" id="UP000033608">
    <property type="component" value="Unassembled WGS sequence"/>
</dbReference>
<dbReference type="SMART" id="SM00354">
    <property type="entry name" value="HTH_LACI"/>
    <property type="match status" value="1"/>
</dbReference>
<evidence type="ECO:0000313" key="5">
    <source>
        <dbReference type="EMBL" id="KKB79379.1"/>
    </source>
</evidence>
<keyword evidence="2" id="KW-0238">DNA-binding</keyword>
<evidence type="ECO:0000256" key="2">
    <source>
        <dbReference type="ARBA" id="ARBA00023125"/>
    </source>
</evidence>
<evidence type="ECO:0000256" key="3">
    <source>
        <dbReference type="ARBA" id="ARBA00023163"/>
    </source>
</evidence>
<dbReference type="Gene3D" id="1.10.260.40">
    <property type="entry name" value="lambda repressor-like DNA-binding domains"/>
    <property type="match status" value="1"/>
</dbReference>
<protein>
    <recommendedName>
        <fullName evidence="4">HTH lacI-type domain-containing protein</fullName>
    </recommendedName>
</protein>
<dbReference type="PROSITE" id="PS50932">
    <property type="entry name" value="HTH_LACI_2"/>
    <property type="match status" value="1"/>
</dbReference>
<accession>A0A0F5LB03</accession>
<dbReference type="GO" id="GO:0003700">
    <property type="term" value="F:DNA-binding transcription factor activity"/>
    <property type="evidence" value="ECO:0007669"/>
    <property type="project" value="TreeGrafter"/>
</dbReference>
<dbReference type="STRING" id="1121477.SAMN02745223_02311"/>
<dbReference type="InterPro" id="IPR000843">
    <property type="entry name" value="HTH_LacI"/>
</dbReference>
<dbReference type="InterPro" id="IPR010982">
    <property type="entry name" value="Lambda_DNA-bd_dom_sf"/>
</dbReference>
<comment type="caution">
    <text evidence="5">The sequence shown here is derived from an EMBL/GenBank/DDBJ whole genome shotgun (WGS) entry which is preliminary data.</text>
</comment>
<dbReference type="EMBL" id="LAJF01000112">
    <property type="protein sequence ID" value="KKB79379.1"/>
    <property type="molecule type" value="Genomic_DNA"/>
</dbReference>
<dbReference type="PANTHER" id="PTHR30146:SF138">
    <property type="entry name" value="TRANSCRIPTIONAL REGULATORY PROTEIN"/>
    <property type="match status" value="1"/>
</dbReference>